<evidence type="ECO:0000313" key="1">
    <source>
        <dbReference type="EnsemblMetazoa" id="RPRC004563-PA"/>
    </source>
</evidence>
<dbReference type="VEuPathDB" id="VectorBase:RPRC004563"/>
<accession>T1HKI9</accession>
<sequence>MQENNMIWLRLLILYRRNIWGLFVCQYVPNGEELNTIKICNKKYNVPFEKQKLDAVSRDTWV</sequence>
<reference evidence="1" key="1">
    <citation type="submission" date="2015-05" db="UniProtKB">
        <authorList>
            <consortium name="EnsemblMetazoa"/>
        </authorList>
    </citation>
    <scope>IDENTIFICATION</scope>
</reference>
<protein>
    <submittedName>
        <fullName evidence="1">Uncharacterized protein</fullName>
    </submittedName>
</protein>
<dbReference type="EMBL" id="ACPB03004306">
    <property type="status" value="NOT_ANNOTATED_CDS"/>
    <property type="molecule type" value="Genomic_DNA"/>
</dbReference>
<dbReference type="AlphaFoldDB" id="T1HKI9"/>
<keyword evidence="2" id="KW-1185">Reference proteome</keyword>
<name>T1HKI9_RHOPR</name>
<evidence type="ECO:0000313" key="2">
    <source>
        <dbReference type="Proteomes" id="UP000015103"/>
    </source>
</evidence>
<proteinExistence type="predicted"/>
<dbReference type="HOGENOM" id="CLU_2906879_0_0_1"/>
<dbReference type="Proteomes" id="UP000015103">
    <property type="component" value="Unassembled WGS sequence"/>
</dbReference>
<dbReference type="InParanoid" id="T1HKI9"/>
<organism evidence="1 2">
    <name type="scientific">Rhodnius prolixus</name>
    <name type="common">Triatomid bug</name>
    <dbReference type="NCBI Taxonomy" id="13249"/>
    <lineage>
        <taxon>Eukaryota</taxon>
        <taxon>Metazoa</taxon>
        <taxon>Ecdysozoa</taxon>
        <taxon>Arthropoda</taxon>
        <taxon>Hexapoda</taxon>
        <taxon>Insecta</taxon>
        <taxon>Pterygota</taxon>
        <taxon>Neoptera</taxon>
        <taxon>Paraneoptera</taxon>
        <taxon>Hemiptera</taxon>
        <taxon>Heteroptera</taxon>
        <taxon>Panheteroptera</taxon>
        <taxon>Cimicomorpha</taxon>
        <taxon>Reduviidae</taxon>
        <taxon>Triatominae</taxon>
        <taxon>Rhodnius</taxon>
    </lineage>
</organism>
<dbReference type="EnsemblMetazoa" id="RPRC004563-RA">
    <property type="protein sequence ID" value="RPRC004563-PA"/>
    <property type="gene ID" value="RPRC004563"/>
</dbReference>